<protein>
    <recommendedName>
        <fullName evidence="3">PEP-CTERM protein-sorting domain-containing protein</fullName>
    </recommendedName>
</protein>
<dbReference type="Proteomes" id="UP001161325">
    <property type="component" value="Unassembled WGS sequence"/>
</dbReference>
<dbReference type="InterPro" id="IPR013424">
    <property type="entry name" value="Ice-binding_C"/>
</dbReference>
<dbReference type="RefSeq" id="WP_284352702.1">
    <property type="nucleotide sequence ID" value="NZ_BRXS01000008.1"/>
</dbReference>
<evidence type="ECO:0000313" key="1">
    <source>
        <dbReference type="EMBL" id="GLC28305.1"/>
    </source>
</evidence>
<comment type="caution">
    <text evidence="1">The sequence shown here is derived from an EMBL/GenBank/DDBJ whole genome shotgun (WGS) entry which is preliminary data.</text>
</comment>
<evidence type="ECO:0008006" key="3">
    <source>
        <dbReference type="Google" id="ProtNLM"/>
    </source>
</evidence>
<sequence>MPTPARLSHAGHHCAVVLVTAVLTGVPATTAVGQSPTAPMLVGSQTAFLDALAALGGPTGLVTFDGVTSTVRVVPTVGTPGMSVAGVTLHGVGDGPGAAAVITAERTNIGGTVTADCSNGSWIPTRPPGPGGPGGGPFAAVASGGALRVTFGTPVAGVGAVLNYTPPCLYGTPVPPGPSIRLLGAAGEVLGTYNLEALAPITTPAAVNAGAFRGAIRPGGDIYAAEFASGTFLVLDDLRFGGVAAGPPVTSVPEPATVALVAIGWCGIVVGRRRRRTGRHANHPPRRPRPGSAAVPSAMWAAGWTALAGLATAPAGLSGQAVSEASSRGTMAGARSAAPVVVAGSALRVLRAAVDGPPSAPPVPPDTSLTQSGQPCGAARACAAGWDLRPVLVATDSVAPAGGSLRTRVVIENAGRVAAPPSEVQLCVDLYGRAAYGAARCPGIAGSALRVALPALGPGERVAFTRDLRMAPLTTAVNLPFAAVAVIDPERMTDEPHRANNGAGGGAVRGELPALTVAGLDPAPETQGVAALRRPLVVELRVRNDGRAASTPPTEVELRSDEGRSVGNLQVCGHYGDPTTRLTVPPLAPGQRFTARIEITHPAATCTASEFLLMARVDPDLSAPWALAQTRDTRRPYTVR</sequence>
<name>A0AA37QKN3_9BACT</name>
<reference evidence="1" key="1">
    <citation type="submission" date="2022-08" db="EMBL/GenBank/DDBJ databases">
        <title>Draft genome sequencing of Roseisolibacter agri AW1220.</title>
        <authorList>
            <person name="Tobiishi Y."/>
            <person name="Tonouchi A."/>
        </authorList>
    </citation>
    <scope>NUCLEOTIDE SEQUENCE</scope>
    <source>
        <strain evidence="1">AW1220</strain>
    </source>
</reference>
<dbReference type="EMBL" id="BRXS01000008">
    <property type="protein sequence ID" value="GLC28305.1"/>
    <property type="molecule type" value="Genomic_DNA"/>
</dbReference>
<keyword evidence="2" id="KW-1185">Reference proteome</keyword>
<dbReference type="AlphaFoldDB" id="A0AA37QKN3"/>
<accession>A0AA37QKN3</accession>
<evidence type="ECO:0000313" key="2">
    <source>
        <dbReference type="Proteomes" id="UP001161325"/>
    </source>
</evidence>
<gene>
    <name evidence="1" type="ORF">rosag_48180</name>
</gene>
<organism evidence="1 2">
    <name type="scientific">Roseisolibacter agri</name>
    <dbReference type="NCBI Taxonomy" id="2014610"/>
    <lineage>
        <taxon>Bacteria</taxon>
        <taxon>Pseudomonadati</taxon>
        <taxon>Gemmatimonadota</taxon>
        <taxon>Gemmatimonadia</taxon>
        <taxon>Gemmatimonadales</taxon>
        <taxon>Gemmatimonadaceae</taxon>
        <taxon>Roseisolibacter</taxon>
    </lineage>
</organism>
<dbReference type="NCBIfam" id="TIGR02595">
    <property type="entry name" value="PEP_CTERM"/>
    <property type="match status" value="1"/>
</dbReference>
<proteinExistence type="predicted"/>